<dbReference type="CDD" id="cd00338">
    <property type="entry name" value="Ser_Recombinase"/>
    <property type="match status" value="1"/>
</dbReference>
<dbReference type="SUPFAM" id="SSF53041">
    <property type="entry name" value="Resolvase-like"/>
    <property type="match status" value="1"/>
</dbReference>
<dbReference type="SMART" id="SM00857">
    <property type="entry name" value="Resolvase"/>
    <property type="match status" value="1"/>
</dbReference>
<dbReference type="Pfam" id="PF07508">
    <property type="entry name" value="Recombinase"/>
    <property type="match status" value="1"/>
</dbReference>
<gene>
    <name evidence="5" type="ORF">ACG5V6_12490</name>
</gene>
<dbReference type="PANTHER" id="PTHR30461:SF2">
    <property type="entry name" value="SERINE RECOMBINASE PINE-RELATED"/>
    <property type="match status" value="1"/>
</dbReference>
<dbReference type="InterPro" id="IPR038109">
    <property type="entry name" value="DNA_bind_recomb_sf"/>
</dbReference>
<evidence type="ECO:0000256" key="1">
    <source>
        <dbReference type="ARBA" id="ARBA00023125"/>
    </source>
</evidence>
<dbReference type="Gene3D" id="3.90.1750.20">
    <property type="entry name" value="Putative Large Serine Recombinase, Chain B, Domain 2"/>
    <property type="match status" value="1"/>
</dbReference>
<evidence type="ECO:0000313" key="6">
    <source>
        <dbReference type="Proteomes" id="UP001607069"/>
    </source>
</evidence>
<dbReference type="InterPro" id="IPR036162">
    <property type="entry name" value="Resolvase-like_N_sf"/>
</dbReference>
<dbReference type="Gene3D" id="3.40.50.1390">
    <property type="entry name" value="Resolvase, N-terminal catalytic domain"/>
    <property type="match status" value="1"/>
</dbReference>
<dbReference type="PROSITE" id="PS51737">
    <property type="entry name" value="RECOMBINASE_DNA_BIND"/>
    <property type="match status" value="1"/>
</dbReference>
<accession>A0ABW7HTD2</accession>
<dbReference type="InterPro" id="IPR011109">
    <property type="entry name" value="DNA_bind_recombinase_dom"/>
</dbReference>
<feature type="domain" description="Recombinase" evidence="4">
    <location>
        <begin position="163"/>
        <end position="299"/>
    </location>
</feature>
<keyword evidence="1" id="KW-0238">DNA-binding</keyword>
<dbReference type="Pfam" id="PF00239">
    <property type="entry name" value="Resolvase"/>
    <property type="match status" value="1"/>
</dbReference>
<comment type="caution">
    <text evidence="5">The sequence shown here is derived from an EMBL/GenBank/DDBJ whole genome shotgun (WGS) entry which is preliminary data.</text>
</comment>
<sequence length="523" mass="58168">MIPTQHKRLRAAIYARLSRDDDSSQSVNTQVADGRAWCALRGYDVVLVAIDSGVSGAVRPEDREGFREILDQIHGIDVVVARSLDRYSRHVSHFANLVELLDSHGTTLADVAGQCDLTSPYGRFVVTLMVAFAQLERETIQGRILRSRQQLRSNGQWLGGAAPYGFRIVPDGRGGKQLDLDPRTAPILRRVVKRVIEGHTLSAEVDRLNAEGILSPADWRKAQRGQLPPPAPGYSAWSYSPLYEHLRSPVLRGYRVQGKRSERRVVRDSEGQPIRVGPPLVDDETWARLQAALDRAASTPRRPRKKASLLLHVAYCAVCTDDALYFNSREYGNGKRRDVYGCMAARSRAVRETGPCPGTTVTAARLEETVESWLLDKYGDWPFAEVVEVGGYDNRARVAELRSDIDELAASLVGLRGAAKDAVLRQLDARQEALEEALNEPVQPRRKVMRETGRTVSEEWAARDTAGRRLLLLSLGVRAEVQPAYGRRAWDADRVSLSAGRFGADPYQERMAEILDEEAAAEL</sequence>
<protein>
    <submittedName>
        <fullName evidence="5">Recombinase family protein</fullName>
    </submittedName>
</protein>
<organism evidence="5 6">
    <name type="scientific">Streptomyces chitinivorans</name>
    <dbReference type="NCBI Taxonomy" id="1257027"/>
    <lineage>
        <taxon>Bacteria</taxon>
        <taxon>Bacillati</taxon>
        <taxon>Actinomycetota</taxon>
        <taxon>Actinomycetes</taxon>
        <taxon>Kitasatosporales</taxon>
        <taxon>Streptomycetaceae</taxon>
        <taxon>Streptomyces</taxon>
    </lineage>
</organism>
<dbReference type="RefSeq" id="WP_279950075.1">
    <property type="nucleotide sequence ID" value="NZ_BAABEN010000013.1"/>
</dbReference>
<dbReference type="PANTHER" id="PTHR30461">
    <property type="entry name" value="DNA-INVERTASE FROM LAMBDOID PROPHAGE"/>
    <property type="match status" value="1"/>
</dbReference>
<dbReference type="EMBL" id="JBIHMK010000039">
    <property type="protein sequence ID" value="MFH0249030.1"/>
    <property type="molecule type" value="Genomic_DNA"/>
</dbReference>
<keyword evidence="6" id="KW-1185">Reference proteome</keyword>
<feature type="domain" description="Resolvase/invertase-type recombinase catalytic" evidence="3">
    <location>
        <begin position="10"/>
        <end position="155"/>
    </location>
</feature>
<evidence type="ECO:0000313" key="5">
    <source>
        <dbReference type="EMBL" id="MFH0249030.1"/>
    </source>
</evidence>
<dbReference type="PROSITE" id="PS51736">
    <property type="entry name" value="RECOMBINASES_3"/>
    <property type="match status" value="1"/>
</dbReference>
<evidence type="ECO:0000259" key="3">
    <source>
        <dbReference type="PROSITE" id="PS51736"/>
    </source>
</evidence>
<dbReference type="InterPro" id="IPR050639">
    <property type="entry name" value="SSR_resolvase"/>
</dbReference>
<evidence type="ECO:0000259" key="4">
    <source>
        <dbReference type="PROSITE" id="PS51737"/>
    </source>
</evidence>
<proteinExistence type="predicted"/>
<evidence type="ECO:0000256" key="2">
    <source>
        <dbReference type="ARBA" id="ARBA00023172"/>
    </source>
</evidence>
<dbReference type="Proteomes" id="UP001607069">
    <property type="component" value="Unassembled WGS sequence"/>
</dbReference>
<name>A0ABW7HTD2_9ACTN</name>
<dbReference type="InterPro" id="IPR006119">
    <property type="entry name" value="Resolv_N"/>
</dbReference>
<keyword evidence="2" id="KW-0233">DNA recombination</keyword>
<reference evidence="5 6" key="1">
    <citation type="submission" date="2024-10" db="EMBL/GenBank/DDBJ databases">
        <authorList>
            <person name="Cho J.-C."/>
        </authorList>
    </citation>
    <scope>NUCLEOTIDE SEQUENCE [LARGE SCALE GENOMIC DNA]</scope>
    <source>
        <strain evidence="5 6">KCTC29696</strain>
    </source>
</reference>